<gene>
    <name evidence="1" type="ORF">OG288_28570</name>
</gene>
<protein>
    <submittedName>
        <fullName evidence="1">Uncharacterized protein</fullName>
    </submittedName>
</protein>
<reference evidence="1" key="1">
    <citation type="submission" date="2022-10" db="EMBL/GenBank/DDBJ databases">
        <title>The complete genomes of actinobacterial strains from the NBC collection.</title>
        <authorList>
            <person name="Joergensen T.S."/>
            <person name="Alvarez Arevalo M."/>
            <person name="Sterndorff E.B."/>
            <person name="Faurdal D."/>
            <person name="Vuksanovic O."/>
            <person name="Mourched A.-S."/>
            <person name="Charusanti P."/>
            <person name="Shaw S."/>
            <person name="Blin K."/>
            <person name="Weber T."/>
        </authorList>
    </citation>
    <scope>NUCLEOTIDE SEQUENCE</scope>
    <source>
        <strain evidence="1">NBC_00189</strain>
    </source>
</reference>
<name>A0ABZ1JKK8_9ACTN</name>
<keyword evidence="2" id="KW-1185">Reference proteome</keyword>
<accession>A0ABZ1JKK8</accession>
<proteinExistence type="predicted"/>
<sequence length="117" mass="12050">MSTTPAVRMPRARTPAGPASWASWRISASSAPSAAPVPPSIGLPLWDPLLRARITPGPWADAGPLGHRGGVRLDGALVTGIEHVALGPGRVGRLPGHADTLVPYAECAQNSPLTSPR</sequence>
<dbReference type="EMBL" id="CP108133">
    <property type="protein sequence ID" value="WTP51910.1"/>
    <property type="molecule type" value="Genomic_DNA"/>
</dbReference>
<dbReference type="RefSeq" id="WP_265649014.1">
    <property type="nucleotide sequence ID" value="NZ_CP108133.1"/>
</dbReference>
<dbReference type="Proteomes" id="UP001432166">
    <property type="component" value="Chromosome"/>
</dbReference>
<organism evidence="1 2">
    <name type="scientific">Streptomyces tauricus</name>
    <dbReference type="NCBI Taxonomy" id="68274"/>
    <lineage>
        <taxon>Bacteria</taxon>
        <taxon>Bacillati</taxon>
        <taxon>Actinomycetota</taxon>
        <taxon>Actinomycetes</taxon>
        <taxon>Kitasatosporales</taxon>
        <taxon>Streptomycetaceae</taxon>
        <taxon>Streptomyces</taxon>
        <taxon>Streptomyces aurantiacus group</taxon>
    </lineage>
</organism>
<evidence type="ECO:0000313" key="2">
    <source>
        <dbReference type="Proteomes" id="UP001432166"/>
    </source>
</evidence>
<evidence type="ECO:0000313" key="1">
    <source>
        <dbReference type="EMBL" id="WTP51910.1"/>
    </source>
</evidence>